<gene>
    <name evidence="2" type="ORF">LNL84_05805</name>
</gene>
<evidence type="ECO:0000256" key="1">
    <source>
        <dbReference type="SAM" id="Phobius"/>
    </source>
</evidence>
<name>A0A9X2AY70_9VIBR</name>
<keyword evidence="1" id="KW-1133">Transmembrane helix</keyword>
<dbReference type="Proteomes" id="UP001139488">
    <property type="component" value="Unassembled WGS sequence"/>
</dbReference>
<accession>A0A9X2AY70</accession>
<reference evidence="2" key="1">
    <citation type="submission" date="2021-11" db="EMBL/GenBank/DDBJ databases">
        <title>Vibrio ZSDE26 sp. nov. and Vibrio ZSDZ34 sp. nov., isolated from coastal seawater in Qingdao.</title>
        <authorList>
            <person name="Zhang P."/>
        </authorList>
    </citation>
    <scope>NUCLEOTIDE SEQUENCE</scope>
    <source>
        <strain evidence="2">ZSDZ34</strain>
    </source>
</reference>
<keyword evidence="1" id="KW-0472">Membrane</keyword>
<keyword evidence="3" id="KW-1185">Reference proteome</keyword>
<sequence>MQIETLFTYLTLTVIGLLPIMNPPAAATVLLGLSKGRDKNYIVSQGKAIDT</sequence>
<protein>
    <submittedName>
        <fullName evidence="2">Uncharacterized protein</fullName>
    </submittedName>
</protein>
<dbReference type="AlphaFoldDB" id="A0A9X2AY70"/>
<proteinExistence type="predicted"/>
<evidence type="ECO:0000313" key="2">
    <source>
        <dbReference type="EMBL" id="MCJ2376347.1"/>
    </source>
</evidence>
<comment type="caution">
    <text evidence="2">The sequence shown here is derived from an EMBL/GenBank/DDBJ whole genome shotgun (WGS) entry which is preliminary data.</text>
</comment>
<dbReference type="EMBL" id="JAJNNZ010000003">
    <property type="protein sequence ID" value="MCJ2376347.1"/>
    <property type="molecule type" value="Genomic_DNA"/>
</dbReference>
<dbReference type="RefSeq" id="WP_244355785.1">
    <property type="nucleotide sequence ID" value="NZ_JAJNNZ010000003.1"/>
</dbReference>
<evidence type="ECO:0000313" key="3">
    <source>
        <dbReference type="Proteomes" id="UP001139488"/>
    </source>
</evidence>
<feature type="transmembrane region" description="Helical" evidence="1">
    <location>
        <begin position="6"/>
        <end position="33"/>
    </location>
</feature>
<organism evidence="2 3">
    <name type="scientific">Vibrio gelatinilyticus</name>
    <dbReference type="NCBI Taxonomy" id="2893468"/>
    <lineage>
        <taxon>Bacteria</taxon>
        <taxon>Pseudomonadati</taxon>
        <taxon>Pseudomonadota</taxon>
        <taxon>Gammaproteobacteria</taxon>
        <taxon>Vibrionales</taxon>
        <taxon>Vibrionaceae</taxon>
        <taxon>Vibrio</taxon>
    </lineage>
</organism>
<keyword evidence="1" id="KW-0812">Transmembrane</keyword>